<organism evidence="2">
    <name type="scientific">marine sediment metagenome</name>
    <dbReference type="NCBI Taxonomy" id="412755"/>
    <lineage>
        <taxon>unclassified sequences</taxon>
        <taxon>metagenomes</taxon>
        <taxon>ecological metagenomes</taxon>
    </lineage>
</organism>
<accession>A0A0F9KDW7</accession>
<evidence type="ECO:0000256" key="1">
    <source>
        <dbReference type="SAM" id="MobiDB-lite"/>
    </source>
</evidence>
<proteinExistence type="predicted"/>
<sequence length="56" mass="6643">MTIFDQIKKIMKGRDKQITFDNTDYGGSGKQAKDAVRKRKQRREMAKLSRRKNRRG</sequence>
<reference evidence="2" key="1">
    <citation type="journal article" date="2015" name="Nature">
        <title>Complex archaea that bridge the gap between prokaryotes and eukaryotes.</title>
        <authorList>
            <person name="Spang A."/>
            <person name="Saw J.H."/>
            <person name="Jorgensen S.L."/>
            <person name="Zaremba-Niedzwiedzka K."/>
            <person name="Martijn J."/>
            <person name="Lind A.E."/>
            <person name="van Eijk R."/>
            <person name="Schleper C."/>
            <person name="Guy L."/>
            <person name="Ettema T.J."/>
        </authorList>
    </citation>
    <scope>NUCLEOTIDE SEQUENCE</scope>
</reference>
<dbReference type="AlphaFoldDB" id="A0A0F9KDW7"/>
<feature type="compositionally biased region" description="Basic residues" evidence="1">
    <location>
        <begin position="36"/>
        <end position="56"/>
    </location>
</feature>
<feature type="region of interest" description="Disordered" evidence="1">
    <location>
        <begin position="19"/>
        <end position="56"/>
    </location>
</feature>
<dbReference type="EMBL" id="LAZR01009399">
    <property type="protein sequence ID" value="KKM72831.1"/>
    <property type="molecule type" value="Genomic_DNA"/>
</dbReference>
<name>A0A0F9KDW7_9ZZZZ</name>
<protein>
    <submittedName>
        <fullName evidence="2">Uncharacterized protein</fullName>
    </submittedName>
</protein>
<comment type="caution">
    <text evidence="2">The sequence shown here is derived from an EMBL/GenBank/DDBJ whole genome shotgun (WGS) entry which is preliminary data.</text>
</comment>
<gene>
    <name evidence="2" type="ORF">LCGC14_1416570</name>
</gene>
<evidence type="ECO:0000313" key="2">
    <source>
        <dbReference type="EMBL" id="KKM72831.1"/>
    </source>
</evidence>